<dbReference type="InterPro" id="IPR001005">
    <property type="entry name" value="SANT/Myb"/>
</dbReference>
<comment type="caution">
    <text evidence="8">The sequence shown here is derived from an EMBL/GenBank/DDBJ whole genome shotgun (WGS) entry which is preliminary data.</text>
</comment>
<dbReference type="InterPro" id="IPR009057">
    <property type="entry name" value="Homeodomain-like_sf"/>
</dbReference>
<dbReference type="Proteomes" id="UP001162131">
    <property type="component" value="Unassembled WGS sequence"/>
</dbReference>
<protein>
    <submittedName>
        <fullName evidence="8">Uncharacterized protein</fullName>
    </submittedName>
</protein>
<dbReference type="InterPro" id="IPR051575">
    <property type="entry name" value="Myb-like_DNA-bd"/>
</dbReference>
<sequence length="226" mass="26255">MMDWKGAMTSAGGYWKPPKPKRSCWDLCFGGPEWIEEVPASSSVHQKEKQGKQYWTKEEDKKLIKLVGKLGYDWETISRKFSGKTAIQCSRRWNNKLDPSIKRTPWTADEDVVLKRLVLELGYNWDEIRKYLDGRSAHGVKHRFLSYIQPQLSREEIQAIERVNSGLATEENKENNNVSEYMDLDGGKDAELQRLNKLMEELHAVMLRTNEQISSLETEMYQPGIN</sequence>
<dbReference type="GO" id="GO:0042795">
    <property type="term" value="P:snRNA transcription by RNA polymerase II"/>
    <property type="evidence" value="ECO:0007669"/>
    <property type="project" value="TreeGrafter"/>
</dbReference>
<organism evidence="8 9">
    <name type="scientific">Blepharisma stoltei</name>
    <dbReference type="NCBI Taxonomy" id="1481888"/>
    <lineage>
        <taxon>Eukaryota</taxon>
        <taxon>Sar</taxon>
        <taxon>Alveolata</taxon>
        <taxon>Ciliophora</taxon>
        <taxon>Postciliodesmatophora</taxon>
        <taxon>Heterotrichea</taxon>
        <taxon>Heterotrichida</taxon>
        <taxon>Blepharismidae</taxon>
        <taxon>Blepharisma</taxon>
    </lineage>
</organism>
<dbReference type="CDD" id="cd00167">
    <property type="entry name" value="SANT"/>
    <property type="match status" value="2"/>
</dbReference>
<dbReference type="AlphaFoldDB" id="A0AAU9JU01"/>
<evidence type="ECO:0000256" key="1">
    <source>
        <dbReference type="ARBA" id="ARBA00023015"/>
    </source>
</evidence>
<feature type="domain" description="HTH myb-type" evidence="7">
    <location>
        <begin position="47"/>
        <end position="101"/>
    </location>
</feature>
<dbReference type="GO" id="GO:0019185">
    <property type="term" value="C:snRNA-activating protein complex"/>
    <property type="evidence" value="ECO:0007669"/>
    <property type="project" value="TreeGrafter"/>
</dbReference>
<keyword evidence="9" id="KW-1185">Reference proteome</keyword>
<reference evidence="8" key="1">
    <citation type="submission" date="2021-09" db="EMBL/GenBank/DDBJ databases">
        <authorList>
            <consortium name="AG Swart"/>
            <person name="Singh M."/>
            <person name="Singh A."/>
            <person name="Seah K."/>
            <person name="Emmerich C."/>
        </authorList>
    </citation>
    <scope>NUCLEOTIDE SEQUENCE</scope>
    <source>
        <strain evidence="8">ATCC30299</strain>
    </source>
</reference>
<evidence type="ECO:0000313" key="8">
    <source>
        <dbReference type="EMBL" id="CAG9327997.1"/>
    </source>
</evidence>
<feature type="domain" description="Myb-like" evidence="6">
    <location>
        <begin position="98"/>
        <end position="148"/>
    </location>
</feature>
<evidence type="ECO:0000259" key="6">
    <source>
        <dbReference type="PROSITE" id="PS50090"/>
    </source>
</evidence>
<feature type="domain" description="Myb-like" evidence="6">
    <location>
        <begin position="47"/>
        <end position="97"/>
    </location>
</feature>
<keyword evidence="5" id="KW-0175">Coiled coil</keyword>
<keyword evidence="4" id="KW-0539">Nucleus</keyword>
<evidence type="ECO:0000256" key="2">
    <source>
        <dbReference type="ARBA" id="ARBA00023125"/>
    </source>
</evidence>
<keyword evidence="3" id="KW-0804">Transcription</keyword>
<evidence type="ECO:0000256" key="5">
    <source>
        <dbReference type="SAM" id="Coils"/>
    </source>
</evidence>
<dbReference type="PROSITE" id="PS50090">
    <property type="entry name" value="MYB_LIKE"/>
    <property type="match status" value="2"/>
</dbReference>
<dbReference type="PANTHER" id="PTHR46621">
    <property type="entry name" value="SNRNA-ACTIVATING PROTEIN COMPLEX SUBUNIT 4"/>
    <property type="match status" value="1"/>
</dbReference>
<keyword evidence="1" id="KW-0805">Transcription regulation</keyword>
<dbReference type="GO" id="GO:0042796">
    <property type="term" value="P:snRNA transcription by RNA polymerase III"/>
    <property type="evidence" value="ECO:0007669"/>
    <property type="project" value="TreeGrafter"/>
</dbReference>
<dbReference type="GO" id="GO:0001006">
    <property type="term" value="F:RNA polymerase III type 3 promoter sequence-specific DNA binding"/>
    <property type="evidence" value="ECO:0007669"/>
    <property type="project" value="TreeGrafter"/>
</dbReference>
<dbReference type="Pfam" id="PF13921">
    <property type="entry name" value="Myb_DNA-bind_6"/>
    <property type="match status" value="1"/>
</dbReference>
<accession>A0AAU9JU01</accession>
<evidence type="ECO:0000259" key="7">
    <source>
        <dbReference type="PROSITE" id="PS51294"/>
    </source>
</evidence>
<dbReference type="PROSITE" id="PS51294">
    <property type="entry name" value="HTH_MYB"/>
    <property type="match status" value="2"/>
</dbReference>
<dbReference type="EMBL" id="CAJZBQ010000044">
    <property type="protein sequence ID" value="CAG9327997.1"/>
    <property type="molecule type" value="Genomic_DNA"/>
</dbReference>
<evidence type="ECO:0000256" key="3">
    <source>
        <dbReference type="ARBA" id="ARBA00023163"/>
    </source>
</evidence>
<dbReference type="Gene3D" id="1.10.10.60">
    <property type="entry name" value="Homeodomain-like"/>
    <property type="match status" value="2"/>
</dbReference>
<evidence type="ECO:0000256" key="4">
    <source>
        <dbReference type="ARBA" id="ARBA00023242"/>
    </source>
</evidence>
<gene>
    <name evidence="8" type="ORF">BSTOLATCC_MIC44616</name>
</gene>
<feature type="domain" description="HTH myb-type" evidence="7">
    <location>
        <begin position="102"/>
        <end position="152"/>
    </location>
</feature>
<proteinExistence type="predicted"/>
<feature type="coiled-coil region" evidence="5">
    <location>
        <begin position="192"/>
        <end position="219"/>
    </location>
</feature>
<dbReference type="PANTHER" id="PTHR46621:SF1">
    <property type="entry name" value="SNRNA-ACTIVATING PROTEIN COMPLEX SUBUNIT 4"/>
    <property type="match status" value="1"/>
</dbReference>
<evidence type="ECO:0000313" key="9">
    <source>
        <dbReference type="Proteomes" id="UP001162131"/>
    </source>
</evidence>
<dbReference type="SUPFAM" id="SSF46689">
    <property type="entry name" value="Homeodomain-like"/>
    <property type="match status" value="1"/>
</dbReference>
<keyword evidence="2" id="KW-0238">DNA-binding</keyword>
<dbReference type="SMART" id="SM00717">
    <property type="entry name" value="SANT"/>
    <property type="match status" value="2"/>
</dbReference>
<dbReference type="GO" id="GO:0000978">
    <property type="term" value="F:RNA polymerase II cis-regulatory region sequence-specific DNA binding"/>
    <property type="evidence" value="ECO:0007669"/>
    <property type="project" value="TreeGrafter"/>
</dbReference>
<name>A0AAU9JU01_9CILI</name>
<dbReference type="InterPro" id="IPR017930">
    <property type="entry name" value="Myb_dom"/>
</dbReference>